<gene>
    <name evidence="1" type="ORF">Ctob_009709</name>
</gene>
<organism evidence="1 2">
    <name type="scientific">Chrysochromulina tobinii</name>
    <dbReference type="NCBI Taxonomy" id="1460289"/>
    <lineage>
        <taxon>Eukaryota</taxon>
        <taxon>Haptista</taxon>
        <taxon>Haptophyta</taxon>
        <taxon>Prymnesiophyceae</taxon>
        <taxon>Prymnesiales</taxon>
        <taxon>Chrysochromulinaceae</taxon>
        <taxon>Chrysochromulina</taxon>
    </lineage>
</organism>
<proteinExistence type="predicted"/>
<dbReference type="Proteomes" id="UP000037460">
    <property type="component" value="Unassembled WGS sequence"/>
</dbReference>
<comment type="caution">
    <text evidence="1">The sequence shown here is derived from an EMBL/GenBank/DDBJ whole genome shotgun (WGS) entry which is preliminary data.</text>
</comment>
<name>A0A0M0K6U7_9EUKA</name>
<reference evidence="2" key="1">
    <citation type="journal article" date="2015" name="PLoS Genet.">
        <title>Genome Sequence and Transcriptome Analyses of Chrysochromulina tobin: Metabolic Tools for Enhanced Algal Fitness in the Prominent Order Prymnesiales (Haptophyceae).</title>
        <authorList>
            <person name="Hovde B.T."/>
            <person name="Deodato C.R."/>
            <person name="Hunsperger H.M."/>
            <person name="Ryken S.A."/>
            <person name="Yost W."/>
            <person name="Jha R.K."/>
            <person name="Patterson J."/>
            <person name="Monnat R.J. Jr."/>
            <person name="Barlow S.B."/>
            <person name="Starkenburg S.R."/>
            <person name="Cattolico R.A."/>
        </authorList>
    </citation>
    <scope>NUCLEOTIDE SEQUENCE</scope>
    <source>
        <strain evidence="2">CCMP291</strain>
    </source>
</reference>
<dbReference type="EMBL" id="JWZX01001257">
    <property type="protein sequence ID" value="KOO34332.1"/>
    <property type="molecule type" value="Genomic_DNA"/>
</dbReference>
<accession>A0A0M0K6U7</accession>
<dbReference type="AlphaFoldDB" id="A0A0M0K6U7"/>
<keyword evidence="2" id="KW-1185">Reference proteome</keyword>
<evidence type="ECO:0000313" key="1">
    <source>
        <dbReference type="EMBL" id="KOO34332.1"/>
    </source>
</evidence>
<evidence type="ECO:0000313" key="2">
    <source>
        <dbReference type="Proteomes" id="UP000037460"/>
    </source>
</evidence>
<protein>
    <submittedName>
        <fullName evidence="1">Uncharacterized protein</fullName>
    </submittedName>
</protein>
<sequence length="296" mass="33139">MPEGVLEFTADGVDETGVSLTFPPLHVHHIHVVRGTLFAAGSQQHYMETHGDYRRTERGYTTATPAGFCRVRGAEPLNVFAQFVDSRPSSSVAPSPLRFWLRVRFVLAPTPCTPIGKLLIWYPYTAACERDMLARYPVSPSPTLMWWTAGVKTMQQAAPRWCEDVSALRAALMARAADELICHDNASTPMFFSERDGAQSYYYDRQGELLCAPHHFAAGERATVFAFTDAVWDAHMTQFPMHTILFMHLLPPEPFAPIRRDAFERVTTVSPLSYGVWDLSAGTSELRPALPFPEMA</sequence>